<accession>S3BWC7</accession>
<name>S3BWC7_OPHP1</name>
<reference evidence="2 3" key="1">
    <citation type="journal article" date="2013" name="BMC Genomics">
        <title>The genome and transcriptome of the pine saprophyte Ophiostoma piceae, and a comparison with the bark beetle-associated pine pathogen Grosmannia clavigera.</title>
        <authorList>
            <person name="Haridas S."/>
            <person name="Wang Y."/>
            <person name="Lim L."/>
            <person name="Massoumi Alamouti S."/>
            <person name="Jackman S."/>
            <person name="Docking R."/>
            <person name="Robertson G."/>
            <person name="Birol I."/>
            <person name="Bohlmann J."/>
            <person name="Breuil C."/>
        </authorList>
    </citation>
    <scope>NUCLEOTIDE SEQUENCE [LARGE SCALE GENOMIC DNA]</scope>
    <source>
        <strain evidence="2 3">UAMH 11346</strain>
    </source>
</reference>
<dbReference type="AlphaFoldDB" id="S3BWC7"/>
<proteinExistence type="predicted"/>
<dbReference type="HOGENOM" id="CLU_1015986_0_0_1"/>
<dbReference type="STRING" id="1262450.S3BWC7"/>
<dbReference type="OrthoDB" id="2906425at2759"/>
<evidence type="ECO:0000313" key="2">
    <source>
        <dbReference type="EMBL" id="EPE04847.1"/>
    </source>
</evidence>
<dbReference type="Proteomes" id="UP000016923">
    <property type="component" value="Unassembled WGS sequence"/>
</dbReference>
<gene>
    <name evidence="2" type="ORF">F503_00001</name>
</gene>
<organism evidence="2 3">
    <name type="scientific">Ophiostoma piceae (strain UAMH 11346)</name>
    <name type="common">Sap stain fungus</name>
    <dbReference type="NCBI Taxonomy" id="1262450"/>
    <lineage>
        <taxon>Eukaryota</taxon>
        <taxon>Fungi</taxon>
        <taxon>Dikarya</taxon>
        <taxon>Ascomycota</taxon>
        <taxon>Pezizomycotina</taxon>
        <taxon>Sordariomycetes</taxon>
        <taxon>Sordariomycetidae</taxon>
        <taxon>Ophiostomatales</taxon>
        <taxon>Ophiostomataceae</taxon>
        <taxon>Ophiostoma</taxon>
    </lineage>
</organism>
<dbReference type="eggNOG" id="ENOG502RKJD">
    <property type="taxonomic scope" value="Eukaryota"/>
</dbReference>
<evidence type="ECO:0000313" key="3">
    <source>
        <dbReference type="Proteomes" id="UP000016923"/>
    </source>
</evidence>
<protein>
    <submittedName>
        <fullName evidence="2">Phosphotransferase enzyme family protein</fullName>
    </submittedName>
</protein>
<keyword evidence="3" id="KW-1185">Reference proteome</keyword>
<dbReference type="EMBL" id="KE148158">
    <property type="protein sequence ID" value="EPE04847.1"/>
    <property type="molecule type" value="Genomic_DNA"/>
</dbReference>
<dbReference type="VEuPathDB" id="FungiDB:F503_00001"/>
<sequence>MASDITGLQTCAWPLLRTATTTRGGNKSSTRSSRLQLSDEQEREVFKWATKEHSGGTVVVREPLINWFAERVLHRDGVGDDHALAPDFAPGFLERYPDLAERLANVPPPVPEQPRTKPAEPLRGIARSKDMHRQHARRLLYGDSPPLPRQPAPYPKGEIIHNCLDCFIVRYGNTVVKYTTNRNGFSTGDHPNEALAKDFVREHTAIPGPVIICSDWDRITVEYLGRLDGQGVVLPSITPRSGGPFRTKAEFHAWLVQPPVRQQSQSQSQSMYWH</sequence>
<feature type="region of interest" description="Disordered" evidence="1">
    <location>
        <begin position="19"/>
        <end position="38"/>
    </location>
</feature>
<keyword evidence="2" id="KW-0808">Transferase</keyword>
<evidence type="ECO:0000256" key="1">
    <source>
        <dbReference type="SAM" id="MobiDB-lite"/>
    </source>
</evidence>
<dbReference type="GO" id="GO:0016740">
    <property type="term" value="F:transferase activity"/>
    <property type="evidence" value="ECO:0007669"/>
    <property type="project" value="UniProtKB-KW"/>
</dbReference>